<evidence type="ECO:0000313" key="3">
    <source>
        <dbReference type="EMBL" id="KAK9101750.1"/>
    </source>
</evidence>
<evidence type="ECO:0000313" key="4">
    <source>
        <dbReference type="Proteomes" id="UP001417504"/>
    </source>
</evidence>
<feature type="compositionally biased region" description="Basic and acidic residues" evidence="2">
    <location>
        <begin position="1"/>
        <end position="15"/>
    </location>
</feature>
<keyword evidence="4" id="KW-1185">Reference proteome</keyword>
<feature type="compositionally biased region" description="Polar residues" evidence="2">
    <location>
        <begin position="193"/>
        <end position="205"/>
    </location>
</feature>
<feature type="region of interest" description="Disordered" evidence="2">
    <location>
        <begin position="318"/>
        <end position="357"/>
    </location>
</feature>
<feature type="compositionally biased region" description="Polar residues" evidence="2">
    <location>
        <begin position="318"/>
        <end position="329"/>
    </location>
</feature>
<reference evidence="3 4" key="1">
    <citation type="submission" date="2024-01" db="EMBL/GenBank/DDBJ databases">
        <title>Genome assemblies of Stephania.</title>
        <authorList>
            <person name="Yang L."/>
        </authorList>
    </citation>
    <scope>NUCLEOTIDE SEQUENCE [LARGE SCALE GENOMIC DNA]</scope>
    <source>
        <strain evidence="3">QJT</strain>
        <tissue evidence="3">Leaf</tissue>
    </source>
</reference>
<evidence type="ECO:0000256" key="1">
    <source>
        <dbReference type="ARBA" id="ARBA00010016"/>
    </source>
</evidence>
<comment type="similarity">
    <text evidence="1">Belongs to the QWRF family.</text>
</comment>
<dbReference type="GO" id="GO:0005737">
    <property type="term" value="C:cytoplasm"/>
    <property type="evidence" value="ECO:0007669"/>
    <property type="project" value="TreeGrafter"/>
</dbReference>
<feature type="compositionally biased region" description="Polar residues" evidence="2">
    <location>
        <begin position="109"/>
        <end position="123"/>
    </location>
</feature>
<evidence type="ECO:0008006" key="5">
    <source>
        <dbReference type="Google" id="ProtNLM"/>
    </source>
</evidence>
<dbReference type="EMBL" id="JBBNAE010000008">
    <property type="protein sequence ID" value="KAK9101750.1"/>
    <property type="molecule type" value="Genomic_DNA"/>
</dbReference>
<accession>A0AAP0F0Q5</accession>
<dbReference type="Proteomes" id="UP001417504">
    <property type="component" value="Unassembled WGS sequence"/>
</dbReference>
<organism evidence="3 4">
    <name type="scientific">Stephania japonica</name>
    <dbReference type="NCBI Taxonomy" id="461633"/>
    <lineage>
        <taxon>Eukaryota</taxon>
        <taxon>Viridiplantae</taxon>
        <taxon>Streptophyta</taxon>
        <taxon>Embryophyta</taxon>
        <taxon>Tracheophyta</taxon>
        <taxon>Spermatophyta</taxon>
        <taxon>Magnoliopsida</taxon>
        <taxon>Ranunculales</taxon>
        <taxon>Menispermaceae</taxon>
        <taxon>Menispermoideae</taxon>
        <taxon>Cissampelideae</taxon>
        <taxon>Stephania</taxon>
    </lineage>
</organism>
<feature type="compositionally biased region" description="Low complexity" evidence="2">
    <location>
        <begin position="48"/>
        <end position="75"/>
    </location>
</feature>
<comment type="caution">
    <text evidence="3">The sequence shown here is derived from an EMBL/GenBank/DDBJ whole genome shotgun (WGS) entry which is preliminary data.</text>
</comment>
<dbReference type="GO" id="GO:0008017">
    <property type="term" value="F:microtubule binding"/>
    <property type="evidence" value="ECO:0007669"/>
    <property type="project" value="TreeGrafter"/>
</dbReference>
<sequence length="613" mass="67275">MDVSEPLKEGSDEIARPPLIPSEKSSAVVARKGKPTKDIPSRYKNAISSSLPSLSRRSPSPNLARRPSSPSFPRRTQSVERRRFSIPGSPPRPSTPAHDDSPFDGNISLRRSGSGRNSEGLWPSTTTIRSLSVSFQSDTFSLPVSKKEKPLNDYSSDHPLKPTANVGRRQAETPTISRKVVPERKRTPLRGRNNASEQSENSRPVDNSIPRNVDQHRLPGRKGVVVSANAFTRSVDLNDRGSRVQSLPSPGSRISPLRRVHAPDNLGRSFRKSGNEITSNASADGNARVEYEMYSIDEAHKLVMSTVGLHLTPLERANSTIRASRTQSLPVPGSLTRAPSPIKSHPTPCPSSGGILSRTRSLTASASPSVNPSTSRSSTTSTSSVLSFIADIKRGKKAANYIEDAHQLRLLHNRYLQWRYANAQADGVLSIQRVAVETTIYNVWNITAKLRDTARRKRINLEQLRQELKLDLMLNRHMTYLDNWALMEKEHSSSLAGAFEALKACTLRLPVTGGAKVDLQAVQDAIYSAMNVMHGSSSSTSLLQSKMEGMSHLVSELADLAAQGRAMLDECEDLLAHTLAMQVEENSLITQIIQLKQAWRNGRLPISAIEVPA</sequence>
<dbReference type="AlphaFoldDB" id="A0AAP0F0Q5"/>
<protein>
    <recommendedName>
        <fullName evidence="5">AUGMIN subunit 8</fullName>
    </recommendedName>
</protein>
<feature type="region of interest" description="Disordered" evidence="2">
    <location>
        <begin position="146"/>
        <end position="216"/>
    </location>
</feature>
<evidence type="ECO:0000256" key="2">
    <source>
        <dbReference type="SAM" id="MobiDB-lite"/>
    </source>
</evidence>
<feature type="compositionally biased region" description="Basic and acidic residues" evidence="2">
    <location>
        <begin position="146"/>
        <end position="160"/>
    </location>
</feature>
<feature type="region of interest" description="Disordered" evidence="2">
    <location>
        <begin position="1"/>
        <end position="123"/>
    </location>
</feature>
<gene>
    <name evidence="3" type="ORF">Sjap_019004</name>
</gene>
<name>A0AAP0F0Q5_9MAGN</name>
<dbReference type="Pfam" id="PF04484">
    <property type="entry name" value="QWRF"/>
    <property type="match status" value="1"/>
</dbReference>
<dbReference type="GO" id="GO:0005880">
    <property type="term" value="C:nuclear microtubule"/>
    <property type="evidence" value="ECO:0007669"/>
    <property type="project" value="TreeGrafter"/>
</dbReference>
<dbReference type="GO" id="GO:0051225">
    <property type="term" value="P:spindle assembly"/>
    <property type="evidence" value="ECO:0007669"/>
    <property type="project" value="TreeGrafter"/>
</dbReference>
<proteinExistence type="inferred from homology"/>
<dbReference type="PANTHER" id="PTHR31807">
    <property type="entry name" value="AUGMIN FAMILY MEMBER"/>
    <property type="match status" value="1"/>
</dbReference>
<dbReference type="PANTHER" id="PTHR31807:SF37">
    <property type="entry name" value="HAUS AUGMIN-LIKE COMPLEX SUBUNIT 8"/>
    <property type="match status" value="1"/>
</dbReference>
<dbReference type="InterPro" id="IPR007573">
    <property type="entry name" value="QWRF"/>
</dbReference>